<protein>
    <submittedName>
        <fullName evidence="1">Uncharacterized protein</fullName>
    </submittedName>
</protein>
<gene>
    <name evidence="1" type="ORF">H6H04_03355</name>
</gene>
<proteinExistence type="predicted"/>
<reference evidence="1 2" key="1">
    <citation type="submission" date="2020-08" db="EMBL/GenBank/DDBJ databases">
        <title>Winogradskyella ouciana sp. nov., isolated from the hadal seawater of the Mariana Trench.</title>
        <authorList>
            <person name="He X."/>
        </authorList>
    </citation>
    <scope>NUCLEOTIDE SEQUENCE [LARGE SCALE GENOMIC DNA]</scope>
    <source>
        <strain evidence="1 2">KCTC 22026</strain>
    </source>
</reference>
<sequence length="105" mass="12007">MPRIIALGNVRADGTIYNATPGITIDTVNNVFDENMYRVQLPEGLVLHDNYIIQLTQEFVETDQQAYESTSIGYIFRRENGFTVGISTRFSSYLKGNWSFVLYDL</sequence>
<dbReference type="RefSeq" id="WP_186844518.1">
    <property type="nucleotide sequence ID" value="NZ_JACOME010000001.1"/>
</dbReference>
<accession>A0ABR6XY32</accession>
<dbReference type="EMBL" id="JACOME010000001">
    <property type="protein sequence ID" value="MBC3845407.1"/>
    <property type="molecule type" value="Genomic_DNA"/>
</dbReference>
<evidence type="ECO:0000313" key="1">
    <source>
        <dbReference type="EMBL" id="MBC3845407.1"/>
    </source>
</evidence>
<comment type="caution">
    <text evidence="1">The sequence shown here is derived from an EMBL/GenBank/DDBJ whole genome shotgun (WGS) entry which is preliminary data.</text>
</comment>
<keyword evidence="2" id="KW-1185">Reference proteome</keyword>
<dbReference type="Proteomes" id="UP000607435">
    <property type="component" value="Unassembled WGS sequence"/>
</dbReference>
<organism evidence="1 2">
    <name type="scientific">Winogradskyella echinorum</name>
    <dbReference type="NCBI Taxonomy" id="538189"/>
    <lineage>
        <taxon>Bacteria</taxon>
        <taxon>Pseudomonadati</taxon>
        <taxon>Bacteroidota</taxon>
        <taxon>Flavobacteriia</taxon>
        <taxon>Flavobacteriales</taxon>
        <taxon>Flavobacteriaceae</taxon>
        <taxon>Winogradskyella</taxon>
    </lineage>
</organism>
<name>A0ABR6XY32_9FLAO</name>
<evidence type="ECO:0000313" key="2">
    <source>
        <dbReference type="Proteomes" id="UP000607435"/>
    </source>
</evidence>